<dbReference type="InterPro" id="IPR000873">
    <property type="entry name" value="AMP-dep_synth/lig_dom"/>
</dbReference>
<feature type="domain" description="Carrier" evidence="4">
    <location>
        <begin position="970"/>
        <end position="1045"/>
    </location>
</feature>
<dbReference type="InterPro" id="IPR010071">
    <property type="entry name" value="AA_adenyl_dom"/>
</dbReference>
<dbReference type="SMART" id="SM00824">
    <property type="entry name" value="PKS_TE"/>
    <property type="match status" value="1"/>
</dbReference>
<dbReference type="SUPFAM" id="SSF47336">
    <property type="entry name" value="ACP-like"/>
    <property type="match status" value="1"/>
</dbReference>
<comment type="caution">
    <text evidence="5">The sequence shown here is derived from an EMBL/GenBank/DDBJ whole genome shotgun (WGS) entry which is preliminary data.</text>
</comment>
<dbReference type="RefSeq" id="WP_310369579.1">
    <property type="nucleotide sequence ID" value="NZ_JAVDXT010000001.1"/>
</dbReference>
<dbReference type="NCBIfam" id="TIGR01733">
    <property type="entry name" value="AA-adenyl-dom"/>
    <property type="match status" value="1"/>
</dbReference>
<dbReference type="Pfam" id="PF00668">
    <property type="entry name" value="Condensation"/>
    <property type="match status" value="1"/>
</dbReference>
<dbReference type="InterPro" id="IPR020802">
    <property type="entry name" value="TesA-like"/>
</dbReference>
<dbReference type="Pfam" id="PF00975">
    <property type="entry name" value="Thioesterase"/>
    <property type="match status" value="1"/>
</dbReference>
<sequence length="1279" mass="140146">MDRVNPGPSAEGLNLSLSQHEVWLDQRTWAGSAHLNIGGCCFLQGPLDLARFRQSLELLVAESEALRLAPLVDGRQVLLAQGSANLELLDMSAEAHPKEAMRAWWQQRMKLPFALDGTPPWRFTLLRGHDSLHGLTIQFHHLVMDGWGTTQVGRRWSELYNALEAGRAPAVRVVPGYRQFIDESQGYRQSPAFDRDAAYWQAQIPVLPAPLIERRYASSQQHELPEARVGLQRVARADYDRLCQVAAAQGSSAFNFFLAALVLYFGRIGNRQEVVVGVPSLNRGGRRYSDTLGMFVGVMPVVVPLTPQMTVGELLAAVGSAMRSALRHPRYPLSELGRTLELARNRREGVFDVLLSFERQDYAVFFGAAELVELRQLFSGKARFPLGVTVCEFHAEQDVELALEASAACFAVGEVELLGRRLWHLVQACMGAPDTLAHSLPLLPPEERWALVDGLHKDVAAMAYAQPFVSLFEHHAGLRPEASALVWNEGAMDYATLDAVSTHLAWRLRALGAGKDQIVAVLMERSADMVVAILAVAKAGAAFLPLDTDAPIGRLEAVLQESGAIAVLLQPQSVERLGGLHACSLQVDWREAQVEVAQHGVPRLAARPAASDLAYVLFTSGSTGRPKGVMIEHGTLARRLGWLSRTYAVEWHDRSAQATQLTFDPSLIELLLPLVHGASVALPPPGRLLPESLADFAVQHGVTIMAFVPSTMSRFLDTAGHRRDLKLRVACCGGEVLSPELARRFLKETGARLFNVYGPTETAIFATAWECDHPRTDGALPIGRPIDDTRIYVLDQTLQPMPMGVPGEIFIGGDAIARGYLNRPELDAQVFLPDPYRPGARMYRTGDRGWLGSDGNLHFLGRQDRQIKLRGYRIELGEIESALSAIDGVLQAAAKLVERKGKPQIQAWVAAVGHTTVDRLQAVLRARLPDYMVPGGISILPSLPSSAAGKIDYDALPDPGQANALREARAPSRTYETELLALWEEVLDTRPLGVQDNFFDLGGDSLAAVTLLTSIEQLVGRKVPMYLVTEHPTIEGLAQALLAKAKGPSVMVNLGADTGRVPLYLAASGHGDLLRFQNLARALGNACEVHMLQPPFAHPIKNINELAELYAECIQSHGKRPGFLAGFSVGGIPALEAARLLRQRGVPLRGLFLIDTTYPASRLGGTMFWRLCSWLVRRLRVQELSLNGRRMGAMFNDPGLVSQVMALDGYRPAGFDGPTLLLKSSGLSSWGRWLFGPWRRLMPKHLYEHQIPGLHGSIFEPGNVNELAKVIADRMDIAP</sequence>
<dbReference type="SUPFAM" id="SSF53474">
    <property type="entry name" value="alpha/beta-Hydrolases"/>
    <property type="match status" value="1"/>
</dbReference>
<dbReference type="InterPro" id="IPR020845">
    <property type="entry name" value="AMP-binding_CS"/>
</dbReference>
<dbReference type="Pfam" id="PF00501">
    <property type="entry name" value="AMP-binding"/>
    <property type="match status" value="1"/>
</dbReference>
<evidence type="ECO:0000256" key="3">
    <source>
        <dbReference type="ARBA" id="ARBA00022553"/>
    </source>
</evidence>
<dbReference type="SUPFAM" id="SSF52777">
    <property type="entry name" value="CoA-dependent acyltransferases"/>
    <property type="match status" value="2"/>
</dbReference>
<evidence type="ECO:0000256" key="2">
    <source>
        <dbReference type="ARBA" id="ARBA00022450"/>
    </source>
</evidence>
<dbReference type="EMBL" id="JAVDXT010000001">
    <property type="protein sequence ID" value="MDR7375392.1"/>
    <property type="molecule type" value="Genomic_DNA"/>
</dbReference>
<dbReference type="PROSITE" id="PS50075">
    <property type="entry name" value="CARRIER"/>
    <property type="match status" value="1"/>
</dbReference>
<dbReference type="Gene3D" id="2.30.38.10">
    <property type="entry name" value="Luciferase, Domain 3"/>
    <property type="match status" value="1"/>
</dbReference>
<dbReference type="Gene3D" id="3.30.559.10">
    <property type="entry name" value="Chloramphenicol acetyltransferase-like domain"/>
    <property type="match status" value="1"/>
</dbReference>
<dbReference type="SMART" id="SM00823">
    <property type="entry name" value="PKS_PP"/>
    <property type="match status" value="1"/>
</dbReference>
<evidence type="ECO:0000256" key="1">
    <source>
        <dbReference type="ARBA" id="ARBA00001957"/>
    </source>
</evidence>
<proteinExistence type="predicted"/>
<keyword evidence="6" id="KW-1185">Reference proteome</keyword>
<dbReference type="InterPro" id="IPR045851">
    <property type="entry name" value="AMP-bd_C_sf"/>
</dbReference>
<organism evidence="5 6">
    <name type="scientific">Rhodoferax ferrireducens</name>
    <dbReference type="NCBI Taxonomy" id="192843"/>
    <lineage>
        <taxon>Bacteria</taxon>
        <taxon>Pseudomonadati</taxon>
        <taxon>Pseudomonadota</taxon>
        <taxon>Betaproteobacteria</taxon>
        <taxon>Burkholderiales</taxon>
        <taxon>Comamonadaceae</taxon>
        <taxon>Rhodoferax</taxon>
    </lineage>
</organism>
<dbReference type="InterPro" id="IPR020806">
    <property type="entry name" value="PKS_PP-bd"/>
</dbReference>
<evidence type="ECO:0000313" key="6">
    <source>
        <dbReference type="Proteomes" id="UP001180487"/>
    </source>
</evidence>
<dbReference type="InterPro" id="IPR006162">
    <property type="entry name" value="Ppantetheine_attach_site"/>
</dbReference>
<dbReference type="PROSITE" id="PS00012">
    <property type="entry name" value="PHOSPHOPANTETHEINE"/>
    <property type="match status" value="1"/>
</dbReference>
<protein>
    <submittedName>
        <fullName evidence="5">Syringomycin synthetase protein SyrE</fullName>
    </submittedName>
</protein>
<gene>
    <name evidence="5" type="ORF">J2X19_000050</name>
</gene>
<keyword evidence="3" id="KW-0597">Phosphoprotein</keyword>
<dbReference type="Proteomes" id="UP001180487">
    <property type="component" value="Unassembled WGS sequence"/>
</dbReference>
<evidence type="ECO:0000259" key="4">
    <source>
        <dbReference type="PROSITE" id="PS50075"/>
    </source>
</evidence>
<dbReference type="PANTHER" id="PTHR45527">
    <property type="entry name" value="NONRIBOSOMAL PEPTIDE SYNTHETASE"/>
    <property type="match status" value="1"/>
</dbReference>
<dbReference type="InterPro" id="IPR001242">
    <property type="entry name" value="Condensation_dom"/>
</dbReference>
<dbReference type="CDD" id="cd05930">
    <property type="entry name" value="A_NRPS"/>
    <property type="match status" value="1"/>
</dbReference>
<dbReference type="InterPro" id="IPR009081">
    <property type="entry name" value="PP-bd_ACP"/>
</dbReference>
<dbReference type="PANTHER" id="PTHR45527:SF1">
    <property type="entry name" value="FATTY ACID SYNTHASE"/>
    <property type="match status" value="1"/>
</dbReference>
<dbReference type="InterPro" id="IPR001031">
    <property type="entry name" value="Thioesterase"/>
</dbReference>
<dbReference type="Pfam" id="PF00550">
    <property type="entry name" value="PP-binding"/>
    <property type="match status" value="1"/>
</dbReference>
<dbReference type="Gene3D" id="3.40.50.980">
    <property type="match status" value="2"/>
</dbReference>
<name>A0ABU2C2C4_9BURK</name>
<evidence type="ECO:0000313" key="5">
    <source>
        <dbReference type="EMBL" id="MDR7375392.1"/>
    </source>
</evidence>
<dbReference type="InterPro" id="IPR036736">
    <property type="entry name" value="ACP-like_sf"/>
</dbReference>
<dbReference type="Gene3D" id="3.30.300.30">
    <property type="match status" value="1"/>
</dbReference>
<dbReference type="PROSITE" id="PS00455">
    <property type="entry name" value="AMP_BINDING"/>
    <property type="match status" value="1"/>
</dbReference>
<dbReference type="InterPro" id="IPR029058">
    <property type="entry name" value="AB_hydrolase_fold"/>
</dbReference>
<dbReference type="Gene3D" id="3.40.50.1820">
    <property type="entry name" value="alpha/beta hydrolase"/>
    <property type="match status" value="1"/>
</dbReference>
<keyword evidence="2" id="KW-0596">Phosphopantetheine</keyword>
<accession>A0ABU2C2C4</accession>
<dbReference type="Gene3D" id="3.30.559.30">
    <property type="entry name" value="Nonribosomal peptide synthetase, condensation domain"/>
    <property type="match status" value="1"/>
</dbReference>
<dbReference type="Gene3D" id="1.10.1200.10">
    <property type="entry name" value="ACP-like"/>
    <property type="match status" value="1"/>
</dbReference>
<comment type="cofactor">
    <cofactor evidence="1">
        <name>pantetheine 4'-phosphate</name>
        <dbReference type="ChEBI" id="CHEBI:47942"/>
    </cofactor>
</comment>
<dbReference type="InterPro" id="IPR023213">
    <property type="entry name" value="CAT-like_dom_sf"/>
</dbReference>
<reference evidence="5 6" key="1">
    <citation type="submission" date="2023-07" db="EMBL/GenBank/DDBJ databases">
        <title>Sorghum-associated microbial communities from plants grown in Nebraska, USA.</title>
        <authorList>
            <person name="Schachtman D."/>
        </authorList>
    </citation>
    <scope>NUCLEOTIDE SEQUENCE [LARGE SCALE GENOMIC DNA]</scope>
    <source>
        <strain evidence="5 6">BE313</strain>
    </source>
</reference>
<dbReference type="SUPFAM" id="SSF56801">
    <property type="entry name" value="Acetyl-CoA synthetase-like"/>
    <property type="match status" value="1"/>
</dbReference>